<evidence type="ECO:0000256" key="1">
    <source>
        <dbReference type="ARBA" id="ARBA00023157"/>
    </source>
</evidence>
<dbReference type="OrthoDB" id="6102859at2759"/>
<dbReference type="InterPro" id="IPR036772">
    <property type="entry name" value="SRCR-like_dom_sf"/>
</dbReference>
<feature type="non-terminal residue" evidence="4">
    <location>
        <position position="372"/>
    </location>
</feature>
<keyword evidence="5" id="KW-1185">Reference proteome</keyword>
<dbReference type="PANTHER" id="PTHR48071">
    <property type="entry name" value="SRCR DOMAIN-CONTAINING PROTEIN"/>
    <property type="match status" value="1"/>
</dbReference>
<evidence type="ECO:0000313" key="4">
    <source>
        <dbReference type="EMBL" id="CAH1776675.1"/>
    </source>
</evidence>
<feature type="domain" description="SRCR" evidence="3">
    <location>
        <begin position="21"/>
        <end position="137"/>
    </location>
</feature>
<protein>
    <recommendedName>
        <fullName evidence="3">SRCR domain-containing protein</fullName>
    </recommendedName>
</protein>
<dbReference type="PROSITE" id="PS50287">
    <property type="entry name" value="SRCR_2"/>
    <property type="match status" value="3"/>
</dbReference>
<sequence length="372" mass="42970">RKGPIGCPVFPKWTSCSDEPMKTVVSKAVIKLDKQSYGELKVYVNDKWLAVCRDRVYTIYEDWALRLAKTVCRQLGYNSSKNVMSFIKLQGRTPFSQLFLYTDISCRGTQKHLEECHHTRWNTGMGRMCESTSISCDVPSIRLSERTYGVVQIRLNDSVWLPLCKYWYQGHEYTWGKEESRVLCKHLGLNTGNILTYNYKTPHQGDHVSTDMKCKGSESDLRECERFSWSFMRPAFICHTVYVACDMSKDVNIHLRDPDDHSGKPELLETKLCSDKWTETEASAICDNLGLSPKYAIPLFYEQHSAHDRSNSSSFECSKSEYGVECEMEKCPYCDCLHYNVGVRCFDHKPGIHEYIKVKPQFPYTGQVEVHI</sequence>
<feature type="non-terminal residue" evidence="4">
    <location>
        <position position="1"/>
    </location>
</feature>
<organism evidence="4 5">
    <name type="scientific">Owenia fusiformis</name>
    <name type="common">Polychaete worm</name>
    <dbReference type="NCBI Taxonomy" id="6347"/>
    <lineage>
        <taxon>Eukaryota</taxon>
        <taxon>Metazoa</taxon>
        <taxon>Spiralia</taxon>
        <taxon>Lophotrochozoa</taxon>
        <taxon>Annelida</taxon>
        <taxon>Polychaeta</taxon>
        <taxon>Sedentaria</taxon>
        <taxon>Canalipalpata</taxon>
        <taxon>Sabellida</taxon>
        <taxon>Oweniida</taxon>
        <taxon>Oweniidae</taxon>
        <taxon>Owenia</taxon>
    </lineage>
</organism>
<feature type="disulfide bond" evidence="2">
    <location>
        <begin position="106"/>
        <end position="116"/>
    </location>
</feature>
<dbReference type="PANTHER" id="PTHR48071:SF18">
    <property type="entry name" value="DELETED IN MALIGNANT BRAIN TUMORS 1 PROTEIN-RELATED"/>
    <property type="match status" value="1"/>
</dbReference>
<dbReference type="Gene3D" id="3.10.250.10">
    <property type="entry name" value="SRCR-like domain"/>
    <property type="match status" value="3"/>
</dbReference>
<dbReference type="Pfam" id="PF00530">
    <property type="entry name" value="SRCR"/>
    <property type="match status" value="2"/>
</dbReference>
<evidence type="ECO:0000313" key="5">
    <source>
        <dbReference type="Proteomes" id="UP000749559"/>
    </source>
</evidence>
<feature type="domain" description="SRCR" evidence="3">
    <location>
        <begin position="138"/>
        <end position="246"/>
    </location>
</feature>
<dbReference type="GO" id="GO:0016020">
    <property type="term" value="C:membrane"/>
    <property type="evidence" value="ECO:0007669"/>
    <property type="project" value="InterPro"/>
</dbReference>
<dbReference type="SMART" id="SM00202">
    <property type="entry name" value="SR"/>
    <property type="match status" value="2"/>
</dbReference>
<name>A0A8S4N852_OWEFU</name>
<dbReference type="EMBL" id="CAIIXF020000002">
    <property type="protein sequence ID" value="CAH1776675.1"/>
    <property type="molecule type" value="Genomic_DNA"/>
</dbReference>
<proteinExistence type="predicted"/>
<dbReference type="AlphaFoldDB" id="A0A8S4N852"/>
<comment type="caution">
    <text evidence="2">Lacks conserved residue(s) required for the propagation of feature annotation.</text>
</comment>
<feature type="domain" description="SRCR" evidence="3">
    <location>
        <begin position="272"/>
        <end position="346"/>
    </location>
</feature>
<feature type="disulfide bond" evidence="2">
    <location>
        <begin position="184"/>
        <end position="245"/>
    </location>
</feature>
<evidence type="ECO:0000256" key="2">
    <source>
        <dbReference type="PROSITE-ProRule" id="PRU00196"/>
    </source>
</evidence>
<comment type="caution">
    <text evidence="4">The sequence shown here is derived from an EMBL/GenBank/DDBJ whole genome shotgun (WGS) entry which is preliminary data.</text>
</comment>
<reference evidence="4" key="1">
    <citation type="submission" date="2022-03" db="EMBL/GenBank/DDBJ databases">
        <authorList>
            <person name="Martin C."/>
        </authorList>
    </citation>
    <scope>NUCLEOTIDE SEQUENCE</scope>
</reference>
<dbReference type="InterPro" id="IPR001190">
    <property type="entry name" value="SRCR"/>
</dbReference>
<gene>
    <name evidence="4" type="ORF">OFUS_LOCUS3829</name>
</gene>
<dbReference type="SUPFAM" id="SSF56487">
    <property type="entry name" value="SRCR-like"/>
    <property type="match status" value="3"/>
</dbReference>
<dbReference type="Proteomes" id="UP000749559">
    <property type="component" value="Unassembled WGS sequence"/>
</dbReference>
<keyword evidence="1 2" id="KW-1015">Disulfide bond</keyword>
<accession>A0A8S4N852</accession>
<evidence type="ECO:0000259" key="3">
    <source>
        <dbReference type="PROSITE" id="PS50287"/>
    </source>
</evidence>
<feature type="disulfide bond" evidence="2">
    <location>
        <begin position="214"/>
        <end position="224"/>
    </location>
</feature>